<sequence>MRLTKLGHSCVRVEHDGTVLVLDPGVFTGHGAIDGADAVLITHEHPDHYDPEQLRRSDAAVYTIEAVAAQIREGAPDLAERVTVVTPAEELSIGGIPVRAVGELHAVIHPELPRFDNSGYLLTLGDTTVFHPGDALTGPDRPVDVLLAPVCAPWMKVSEGIDFARSVGAPRNVAIHDRIYSDAGLGVADSHFGRFLGEAGLDYVRLAEGTDL</sequence>
<dbReference type="InterPro" id="IPR050114">
    <property type="entry name" value="UPF0173_UPF0282_UlaG_hydrolase"/>
</dbReference>
<dbReference type="InterPro" id="IPR036866">
    <property type="entry name" value="RibonucZ/Hydroxyglut_hydro"/>
</dbReference>
<protein>
    <submittedName>
        <fullName evidence="2">MBL fold metallo-hydrolase</fullName>
    </submittedName>
</protein>
<gene>
    <name evidence="2" type="ORF">DJ010_15580</name>
</gene>
<comment type="caution">
    <text evidence="2">The sequence shown here is derived from an EMBL/GenBank/DDBJ whole genome shotgun (WGS) entry which is preliminary data.</text>
</comment>
<dbReference type="Proteomes" id="UP000245507">
    <property type="component" value="Unassembled WGS sequence"/>
</dbReference>
<dbReference type="Gene3D" id="3.60.15.10">
    <property type="entry name" value="Ribonuclease Z/Hydroxyacylglutathione hydrolase-like"/>
    <property type="match status" value="1"/>
</dbReference>
<evidence type="ECO:0000313" key="2">
    <source>
        <dbReference type="EMBL" id="PWN01960.1"/>
    </source>
</evidence>
<dbReference type="SMART" id="SM00849">
    <property type="entry name" value="Lactamase_B"/>
    <property type="match status" value="1"/>
</dbReference>
<dbReference type="GO" id="GO:0016787">
    <property type="term" value="F:hydrolase activity"/>
    <property type="evidence" value="ECO:0007669"/>
    <property type="project" value="UniProtKB-KW"/>
</dbReference>
<dbReference type="Pfam" id="PF13483">
    <property type="entry name" value="Lactamase_B_3"/>
    <property type="match status" value="1"/>
</dbReference>
<feature type="domain" description="Metallo-beta-lactamase" evidence="1">
    <location>
        <begin position="7"/>
        <end position="191"/>
    </location>
</feature>
<evidence type="ECO:0000259" key="1">
    <source>
        <dbReference type="SMART" id="SM00849"/>
    </source>
</evidence>
<evidence type="ECO:0000313" key="3">
    <source>
        <dbReference type="Proteomes" id="UP000245507"/>
    </source>
</evidence>
<keyword evidence="2" id="KW-0378">Hydrolase</keyword>
<keyword evidence="3" id="KW-1185">Reference proteome</keyword>
<dbReference type="AlphaFoldDB" id="A0A316TC16"/>
<organism evidence="2 3">
    <name type="scientific">Nocardioides silvaticus</name>
    <dbReference type="NCBI Taxonomy" id="2201891"/>
    <lineage>
        <taxon>Bacteria</taxon>
        <taxon>Bacillati</taxon>
        <taxon>Actinomycetota</taxon>
        <taxon>Actinomycetes</taxon>
        <taxon>Propionibacteriales</taxon>
        <taxon>Nocardioidaceae</taxon>
        <taxon>Nocardioides</taxon>
    </lineage>
</organism>
<reference evidence="2 3" key="1">
    <citation type="submission" date="2018-05" db="EMBL/GenBank/DDBJ databases">
        <title>Nocardioides silvaticus genome.</title>
        <authorList>
            <person name="Li C."/>
            <person name="Wang G."/>
        </authorList>
    </citation>
    <scope>NUCLEOTIDE SEQUENCE [LARGE SCALE GENOMIC DNA]</scope>
    <source>
        <strain evidence="2 3">CCTCC AB 2018079</strain>
    </source>
</reference>
<accession>A0A316TC16</accession>
<dbReference type="RefSeq" id="WP_109695392.1">
    <property type="nucleotide sequence ID" value="NZ_QGDD01000007.1"/>
</dbReference>
<proteinExistence type="predicted"/>
<dbReference type="EMBL" id="QGDD01000007">
    <property type="protein sequence ID" value="PWN01960.1"/>
    <property type="molecule type" value="Genomic_DNA"/>
</dbReference>
<dbReference type="PANTHER" id="PTHR43546:SF3">
    <property type="entry name" value="UPF0173 METAL-DEPENDENT HYDROLASE MJ1163"/>
    <property type="match status" value="1"/>
</dbReference>
<name>A0A316TC16_9ACTN</name>
<dbReference type="OrthoDB" id="3190691at2"/>
<dbReference type="SUPFAM" id="SSF56281">
    <property type="entry name" value="Metallo-hydrolase/oxidoreductase"/>
    <property type="match status" value="1"/>
</dbReference>
<dbReference type="PANTHER" id="PTHR43546">
    <property type="entry name" value="UPF0173 METAL-DEPENDENT HYDROLASE MJ1163-RELATED"/>
    <property type="match status" value="1"/>
</dbReference>
<dbReference type="InterPro" id="IPR001279">
    <property type="entry name" value="Metallo-B-lactamas"/>
</dbReference>